<sequence>MNFPTGGPLVRFLRVLGLLPVFALLGGCDMVLMNPSGDVALQERNLIIASTGLMLLIILPVMAATALFAWRYRASNTKAAYAPDWHHSTQLEVLIWTAPLLIIVALGALTWISTHVLDPFRPVGRIDASRPVVTGTKPLEVDVVSLDWKWMFIYPEQGIATVNVLAAPIDRPLDFHITSGTVMNTFFIPALAGQIYAMAGMETRLSAVINKPGTYDGYSGMYSGAGFSDMNFKFYGMTDGDFDAWVAKAKAAEMTLDGPRFLKLSQPSEKVRPQFYGSVQPGLYGKIVNMCVDPNKMCEDQMMAIDATGGVPGERGAENREKLIYDGARLSEGNEAPGATFPASGRPPNTLKTAPQGMEPTPQAPDVNQPAHHDDAQGRNQPEMDGMPVGPDMKINPAPAQINPH</sequence>
<keyword evidence="7" id="KW-0732">Signal</keyword>
<evidence type="ECO:0000256" key="8">
    <source>
        <dbReference type="ARBA" id="ARBA00022982"/>
    </source>
</evidence>
<dbReference type="Gene3D" id="2.60.40.420">
    <property type="entry name" value="Cupredoxins - blue copper proteins"/>
    <property type="match status" value="1"/>
</dbReference>
<dbReference type="AlphaFoldDB" id="A0A4Q2R8E5"/>
<dbReference type="Proteomes" id="UP000289411">
    <property type="component" value="Unassembled WGS sequence"/>
</dbReference>
<evidence type="ECO:0000256" key="7">
    <source>
        <dbReference type="ARBA" id="ARBA00022729"/>
    </source>
</evidence>
<evidence type="ECO:0000256" key="5">
    <source>
        <dbReference type="ARBA" id="ARBA00022660"/>
    </source>
</evidence>
<comment type="caution">
    <text evidence="19">The sequence shown here is derived from an EMBL/GenBank/DDBJ whole genome shotgun (WGS) entry which is preliminary data.</text>
</comment>
<keyword evidence="6 16" id="KW-0812">Transmembrane</keyword>
<comment type="similarity">
    <text evidence="2">Belongs to the cytochrome c oxidase subunit 2 family.</text>
</comment>
<evidence type="ECO:0000256" key="16">
    <source>
        <dbReference type="SAM" id="Phobius"/>
    </source>
</evidence>
<keyword evidence="3" id="KW-0813">Transport</keyword>
<dbReference type="EMBL" id="QYBC01000030">
    <property type="protein sequence ID" value="RYB01720.1"/>
    <property type="molecule type" value="Genomic_DNA"/>
</dbReference>
<evidence type="ECO:0000256" key="6">
    <source>
        <dbReference type="ARBA" id="ARBA00022692"/>
    </source>
</evidence>
<dbReference type="InterPro" id="IPR002429">
    <property type="entry name" value="CcO_II-like_C"/>
</dbReference>
<evidence type="ECO:0000256" key="1">
    <source>
        <dbReference type="ARBA" id="ARBA00004651"/>
    </source>
</evidence>
<accession>A0A4Q2R8E5</accession>
<evidence type="ECO:0000313" key="20">
    <source>
        <dbReference type="Proteomes" id="UP000289411"/>
    </source>
</evidence>
<evidence type="ECO:0000313" key="19">
    <source>
        <dbReference type="EMBL" id="RYB01720.1"/>
    </source>
</evidence>
<evidence type="ECO:0000256" key="4">
    <source>
        <dbReference type="ARBA" id="ARBA00022475"/>
    </source>
</evidence>
<dbReference type="Gene3D" id="1.10.287.90">
    <property type="match status" value="1"/>
</dbReference>
<dbReference type="GO" id="GO:0005507">
    <property type="term" value="F:copper ion binding"/>
    <property type="evidence" value="ECO:0007669"/>
    <property type="project" value="InterPro"/>
</dbReference>
<feature type="domain" description="Cytochrome oxidase subunit II transmembrane region profile" evidence="18">
    <location>
        <begin position="24"/>
        <end position="121"/>
    </location>
</feature>
<dbReference type="GO" id="GO:0016682">
    <property type="term" value="F:oxidoreductase activity, acting on diphenols and related substances as donors, oxygen as acceptor"/>
    <property type="evidence" value="ECO:0007669"/>
    <property type="project" value="InterPro"/>
</dbReference>
<evidence type="ECO:0000259" key="17">
    <source>
        <dbReference type="PROSITE" id="PS50857"/>
    </source>
</evidence>
<dbReference type="CDD" id="cd04212">
    <property type="entry name" value="CuRO_UO_II"/>
    <property type="match status" value="1"/>
</dbReference>
<feature type="transmembrane region" description="Helical" evidence="16">
    <location>
        <begin position="91"/>
        <end position="112"/>
    </location>
</feature>
<feature type="transmembrane region" description="Helical" evidence="16">
    <location>
        <begin position="12"/>
        <end position="34"/>
    </location>
</feature>
<keyword evidence="20" id="KW-1185">Reference proteome</keyword>
<keyword evidence="9 16" id="KW-1133">Transmembrane helix</keyword>
<dbReference type="Pfam" id="PF06481">
    <property type="entry name" value="COX_ARM"/>
    <property type="match status" value="1"/>
</dbReference>
<keyword evidence="11 16" id="KW-0472">Membrane</keyword>
<evidence type="ECO:0000259" key="18">
    <source>
        <dbReference type="PROSITE" id="PS50999"/>
    </source>
</evidence>
<dbReference type="InterPro" id="IPR036257">
    <property type="entry name" value="Cyt_c_oxidase_su2_TM_sf"/>
</dbReference>
<dbReference type="PANTHER" id="PTHR22888:SF18">
    <property type="entry name" value="CYTOCHROME BO(3) UBIQUINOL OXIDASE SUBUNIT 2"/>
    <property type="match status" value="1"/>
</dbReference>
<keyword evidence="8" id="KW-0249">Electron transport</keyword>
<evidence type="ECO:0000256" key="10">
    <source>
        <dbReference type="ARBA" id="ARBA00023002"/>
    </source>
</evidence>
<evidence type="ECO:0000256" key="14">
    <source>
        <dbReference type="ARBA" id="ARBA00030198"/>
    </source>
</evidence>
<evidence type="ECO:0000256" key="15">
    <source>
        <dbReference type="SAM" id="MobiDB-lite"/>
    </source>
</evidence>
<keyword evidence="13" id="KW-0449">Lipoprotein</keyword>
<reference evidence="19 20" key="2">
    <citation type="submission" date="2019-02" db="EMBL/GenBank/DDBJ databases">
        <title>'Lichenibacterium ramalinii' gen. nov. sp. nov., 'Lichenibacterium minor' gen. nov. sp. nov.</title>
        <authorList>
            <person name="Pankratov T."/>
        </authorList>
    </citation>
    <scope>NUCLEOTIDE SEQUENCE [LARGE SCALE GENOMIC DNA]</scope>
    <source>
        <strain evidence="19 20">RmlP001</strain>
    </source>
</reference>
<dbReference type="SUPFAM" id="SSF81464">
    <property type="entry name" value="Cytochrome c oxidase subunit II-like, transmembrane region"/>
    <property type="match status" value="1"/>
</dbReference>
<dbReference type="InterPro" id="IPR045187">
    <property type="entry name" value="CcO_II"/>
</dbReference>
<keyword evidence="5" id="KW-0679">Respiratory chain</keyword>
<dbReference type="RefSeq" id="WP_129221888.1">
    <property type="nucleotide sequence ID" value="NZ_QYBC01000030.1"/>
</dbReference>
<evidence type="ECO:0000256" key="9">
    <source>
        <dbReference type="ARBA" id="ARBA00022989"/>
    </source>
</evidence>
<keyword evidence="10" id="KW-0560">Oxidoreductase</keyword>
<proteinExistence type="inferred from homology"/>
<keyword evidence="4" id="KW-1003">Cell membrane</keyword>
<dbReference type="PROSITE" id="PS50857">
    <property type="entry name" value="COX2_CUA"/>
    <property type="match status" value="1"/>
</dbReference>
<dbReference type="OrthoDB" id="9783445at2"/>
<dbReference type="InterPro" id="IPR010514">
    <property type="entry name" value="COX_ARM"/>
</dbReference>
<evidence type="ECO:0000256" key="2">
    <source>
        <dbReference type="ARBA" id="ARBA00007866"/>
    </source>
</evidence>
<comment type="subcellular location">
    <subcellularLocation>
        <location evidence="1">Cell membrane</location>
        <topology evidence="1">Multi-pass membrane protein</topology>
    </subcellularLocation>
</comment>
<dbReference type="NCBIfam" id="TIGR01433">
    <property type="entry name" value="CyoA"/>
    <property type="match status" value="1"/>
</dbReference>
<dbReference type="SUPFAM" id="SSF49503">
    <property type="entry name" value="Cupredoxins"/>
    <property type="match status" value="1"/>
</dbReference>
<dbReference type="InterPro" id="IPR008972">
    <property type="entry name" value="Cupredoxin"/>
</dbReference>
<dbReference type="GO" id="GO:0042773">
    <property type="term" value="P:ATP synthesis coupled electron transport"/>
    <property type="evidence" value="ECO:0007669"/>
    <property type="project" value="TreeGrafter"/>
</dbReference>
<dbReference type="PROSITE" id="PS50999">
    <property type="entry name" value="COX2_TM"/>
    <property type="match status" value="1"/>
</dbReference>
<dbReference type="GO" id="GO:0004129">
    <property type="term" value="F:cytochrome-c oxidase activity"/>
    <property type="evidence" value="ECO:0007669"/>
    <property type="project" value="InterPro"/>
</dbReference>
<evidence type="ECO:0000256" key="13">
    <source>
        <dbReference type="ARBA" id="ARBA00023288"/>
    </source>
</evidence>
<dbReference type="InterPro" id="IPR034227">
    <property type="entry name" value="CuRO_UO_II"/>
</dbReference>
<dbReference type="GO" id="GO:0009486">
    <property type="term" value="F:cytochrome bo3 ubiquinol oxidase activity"/>
    <property type="evidence" value="ECO:0007669"/>
    <property type="project" value="InterPro"/>
</dbReference>
<feature type="transmembrane region" description="Helical" evidence="16">
    <location>
        <begin position="46"/>
        <end position="70"/>
    </location>
</feature>
<evidence type="ECO:0000256" key="12">
    <source>
        <dbReference type="ARBA" id="ARBA00023139"/>
    </source>
</evidence>
<feature type="domain" description="Cytochrome oxidase subunit II copper A binding" evidence="17">
    <location>
        <begin position="136"/>
        <end position="248"/>
    </location>
</feature>
<dbReference type="PANTHER" id="PTHR22888">
    <property type="entry name" value="CYTOCHROME C OXIDASE, SUBUNIT II"/>
    <property type="match status" value="1"/>
</dbReference>
<evidence type="ECO:0000256" key="3">
    <source>
        <dbReference type="ARBA" id="ARBA00022448"/>
    </source>
</evidence>
<keyword evidence="12" id="KW-0564">Palmitate</keyword>
<name>A0A4Q2R8E5_9HYPH</name>
<dbReference type="InterPro" id="IPR011759">
    <property type="entry name" value="Cyt_c_oxidase_su2_TM_dom"/>
</dbReference>
<dbReference type="GO" id="GO:0005886">
    <property type="term" value="C:plasma membrane"/>
    <property type="evidence" value="ECO:0007669"/>
    <property type="project" value="UniProtKB-SubCell"/>
</dbReference>
<organism evidence="19 20">
    <name type="scientific">Lichenibacterium ramalinae</name>
    <dbReference type="NCBI Taxonomy" id="2316527"/>
    <lineage>
        <taxon>Bacteria</taxon>
        <taxon>Pseudomonadati</taxon>
        <taxon>Pseudomonadota</taxon>
        <taxon>Alphaproteobacteria</taxon>
        <taxon>Hyphomicrobiales</taxon>
        <taxon>Lichenihabitantaceae</taxon>
        <taxon>Lichenibacterium</taxon>
    </lineage>
</organism>
<protein>
    <recommendedName>
        <fullName evidence="14">Ubiquinol oxidase polypeptide II</fullName>
    </recommendedName>
</protein>
<feature type="region of interest" description="Disordered" evidence="15">
    <location>
        <begin position="331"/>
        <end position="405"/>
    </location>
</feature>
<evidence type="ECO:0000256" key="11">
    <source>
        <dbReference type="ARBA" id="ARBA00023136"/>
    </source>
</evidence>
<reference evidence="19 20" key="1">
    <citation type="submission" date="2018-09" db="EMBL/GenBank/DDBJ databases">
        <authorList>
            <person name="Grouzdev D.S."/>
            <person name="Krutkina M.S."/>
        </authorList>
    </citation>
    <scope>NUCLEOTIDE SEQUENCE [LARGE SCALE GENOMIC DNA]</scope>
    <source>
        <strain evidence="19 20">RmlP001</strain>
    </source>
</reference>
<dbReference type="InterPro" id="IPR006333">
    <property type="entry name" value="Cyt_o_ubiquinol_oxidase_su2"/>
</dbReference>
<gene>
    <name evidence="19" type="primary">cyoA</name>
    <name evidence="19" type="ORF">D3272_24620</name>
</gene>